<keyword evidence="3" id="KW-1003">Cell membrane</keyword>
<feature type="transmembrane region" description="Helical" evidence="8">
    <location>
        <begin position="12"/>
        <end position="32"/>
    </location>
</feature>
<dbReference type="EMBL" id="JAHRIN010003280">
    <property type="protein sequence ID" value="MEQ2192706.1"/>
    <property type="molecule type" value="Genomic_DNA"/>
</dbReference>
<comment type="subcellular location">
    <subcellularLocation>
        <location evidence="1">Cell membrane</location>
        <topology evidence="1">Multi-pass membrane protein</topology>
    </subcellularLocation>
</comment>
<evidence type="ECO:0000256" key="6">
    <source>
        <dbReference type="ARBA" id="ARBA00023180"/>
    </source>
</evidence>
<proteinExistence type="inferred from homology"/>
<keyword evidence="4" id="KW-0297">G-protein coupled receptor</keyword>
<keyword evidence="6" id="KW-0325">Glycoprotein</keyword>
<sequence>FTFPSLHPDWMLLLSFMHTHVTITVTLSLLLVPKVFTCDRANRKATYGCIIVAV</sequence>
<dbReference type="PANTHER" id="PTHR32546">
    <property type="entry name" value="G-PROTEIN COUPLED RECEPTOR 158-RELATED"/>
    <property type="match status" value="1"/>
</dbReference>
<protein>
    <submittedName>
        <fullName evidence="9">Uncharacterized protein</fullName>
    </submittedName>
</protein>
<dbReference type="Proteomes" id="UP001434883">
    <property type="component" value="Unassembled WGS sequence"/>
</dbReference>
<keyword evidence="5" id="KW-0675">Receptor</keyword>
<evidence type="ECO:0000313" key="10">
    <source>
        <dbReference type="Proteomes" id="UP001434883"/>
    </source>
</evidence>
<feature type="non-terminal residue" evidence="9">
    <location>
        <position position="1"/>
    </location>
</feature>
<keyword evidence="10" id="KW-1185">Reference proteome</keyword>
<comment type="caution">
    <text evidence="9">The sequence shown here is derived from an EMBL/GenBank/DDBJ whole genome shotgun (WGS) entry which is preliminary data.</text>
</comment>
<accession>A0ABV0QA51</accession>
<comment type="similarity">
    <text evidence="2">Belongs to the G-protein coupled receptor 3 family.</text>
</comment>
<keyword evidence="8" id="KW-0472">Membrane</keyword>
<evidence type="ECO:0000313" key="9">
    <source>
        <dbReference type="EMBL" id="MEQ2192706.1"/>
    </source>
</evidence>
<evidence type="ECO:0000256" key="8">
    <source>
        <dbReference type="SAM" id="Phobius"/>
    </source>
</evidence>
<dbReference type="PANTHER" id="PTHR32546:SF26">
    <property type="entry name" value="SMOG, ISOFORM D"/>
    <property type="match status" value="1"/>
</dbReference>
<reference evidence="9 10" key="1">
    <citation type="submission" date="2021-06" db="EMBL/GenBank/DDBJ databases">
        <authorList>
            <person name="Palmer J.M."/>
        </authorList>
    </citation>
    <scope>NUCLEOTIDE SEQUENCE [LARGE SCALE GENOMIC DNA]</scope>
    <source>
        <strain evidence="9 10">XC_2019</strain>
        <tissue evidence="9">Muscle</tissue>
    </source>
</reference>
<evidence type="ECO:0000256" key="7">
    <source>
        <dbReference type="ARBA" id="ARBA00023224"/>
    </source>
</evidence>
<organism evidence="9 10">
    <name type="scientific">Xenoophorus captivus</name>
    <dbReference type="NCBI Taxonomy" id="1517983"/>
    <lineage>
        <taxon>Eukaryota</taxon>
        <taxon>Metazoa</taxon>
        <taxon>Chordata</taxon>
        <taxon>Craniata</taxon>
        <taxon>Vertebrata</taxon>
        <taxon>Euteleostomi</taxon>
        <taxon>Actinopterygii</taxon>
        <taxon>Neopterygii</taxon>
        <taxon>Teleostei</taxon>
        <taxon>Neoteleostei</taxon>
        <taxon>Acanthomorphata</taxon>
        <taxon>Ovalentaria</taxon>
        <taxon>Atherinomorphae</taxon>
        <taxon>Cyprinodontiformes</taxon>
        <taxon>Goodeidae</taxon>
        <taxon>Xenoophorus</taxon>
    </lineage>
</organism>
<keyword evidence="7" id="KW-0807">Transducer</keyword>
<gene>
    <name evidence="9" type="ORF">XENOCAPTIV_015832</name>
</gene>
<keyword evidence="8" id="KW-0812">Transmembrane</keyword>
<evidence type="ECO:0000256" key="5">
    <source>
        <dbReference type="ARBA" id="ARBA00023170"/>
    </source>
</evidence>
<evidence type="ECO:0000256" key="3">
    <source>
        <dbReference type="ARBA" id="ARBA00022475"/>
    </source>
</evidence>
<evidence type="ECO:0000256" key="1">
    <source>
        <dbReference type="ARBA" id="ARBA00004651"/>
    </source>
</evidence>
<evidence type="ECO:0000256" key="4">
    <source>
        <dbReference type="ARBA" id="ARBA00023040"/>
    </source>
</evidence>
<evidence type="ECO:0000256" key="2">
    <source>
        <dbReference type="ARBA" id="ARBA00007242"/>
    </source>
</evidence>
<keyword evidence="8" id="KW-1133">Transmembrane helix</keyword>
<name>A0ABV0QA51_9TELE</name>
<dbReference type="InterPro" id="IPR043458">
    <property type="entry name" value="GPR158/179"/>
</dbReference>